<feature type="binding site" evidence="7">
    <location>
        <position position="215"/>
    </location>
    <ligand>
        <name>substrate</name>
    </ligand>
</feature>
<gene>
    <name evidence="10" type="primary">gcvT</name>
    <name evidence="10" type="ORF">THIARS_70640</name>
</gene>
<evidence type="ECO:0000256" key="5">
    <source>
        <dbReference type="ARBA" id="ARBA00031395"/>
    </source>
</evidence>
<comment type="similarity">
    <text evidence="1">Belongs to the GcvT family.</text>
</comment>
<keyword evidence="10" id="KW-0489">Methyltransferase</keyword>
<dbReference type="InterPro" id="IPR028896">
    <property type="entry name" value="GcvT/YgfZ/DmdA"/>
</dbReference>
<evidence type="ECO:0000256" key="1">
    <source>
        <dbReference type="ARBA" id="ARBA00008609"/>
    </source>
</evidence>
<dbReference type="Gene3D" id="4.10.1250.10">
    <property type="entry name" value="Aminomethyltransferase fragment"/>
    <property type="match status" value="1"/>
</dbReference>
<dbReference type="PANTHER" id="PTHR43757:SF2">
    <property type="entry name" value="AMINOMETHYLTRANSFERASE, MITOCHONDRIAL"/>
    <property type="match status" value="1"/>
</dbReference>
<dbReference type="InterPro" id="IPR027266">
    <property type="entry name" value="TrmE/GcvT-like"/>
</dbReference>
<evidence type="ECO:0000256" key="4">
    <source>
        <dbReference type="ARBA" id="ARBA00022679"/>
    </source>
</evidence>
<dbReference type="NCBIfam" id="NF010093">
    <property type="entry name" value="PRK13579.1"/>
    <property type="match status" value="1"/>
</dbReference>
<dbReference type="GO" id="GO:0032259">
    <property type="term" value="P:methylation"/>
    <property type="evidence" value="ECO:0007669"/>
    <property type="project" value="UniProtKB-KW"/>
</dbReference>
<dbReference type="PANTHER" id="PTHR43757">
    <property type="entry name" value="AMINOMETHYLTRANSFERASE"/>
    <property type="match status" value="1"/>
</dbReference>
<dbReference type="GO" id="GO:0008483">
    <property type="term" value="F:transaminase activity"/>
    <property type="evidence" value="ECO:0007669"/>
    <property type="project" value="UniProtKB-KW"/>
</dbReference>
<name>A0A238D788_THIDL</name>
<dbReference type="GO" id="GO:0006546">
    <property type="term" value="P:glycine catabolic process"/>
    <property type="evidence" value="ECO:0007669"/>
    <property type="project" value="InterPro"/>
</dbReference>
<dbReference type="RefSeq" id="WP_186436677.1">
    <property type="nucleotide sequence ID" value="NZ_LT592171.1"/>
</dbReference>
<sequence length="392" mass="42233">MEEFRVSVPAESVLLQTPLFMVHQLLGAKMVPFAGYAMPVQYPSGIMAEHRHTRAAASLFDVSHMGQICITGPDAAAALESLIPIDVAGLALGRQRYGYFTDDVGGILDDLMLAHRPRADGHGSEYFLIVNAACKTQDLAWMRERIGTRCSIEAMPDQALLALQGPAAVAALQTLLPDVDKLRFMDAAWFALPPAIGRHPIFVSRSGYTGEDGVEISVHPWDAEPLARALLELPGVLPAGLGARDSLRLEAGLCLYGHDMDTHTTPVEASLQWAMQKVRRSAGARAGGFPGAEKILAQLDDPARVARKRVGLVAEDRVPVREGAELVDAAGRVIGRVTSGSLTPTANVPIAMAYVETVASVLGTRVFAMVRGKQVPMRVSLMPFVPQRYVRD</sequence>
<evidence type="ECO:0000259" key="8">
    <source>
        <dbReference type="Pfam" id="PF01571"/>
    </source>
</evidence>
<comment type="catalytic activity">
    <reaction evidence="6">
        <text>N(6)-[(R)-S(8)-aminomethyldihydrolipoyl]-L-lysyl-[protein] + (6S)-5,6,7,8-tetrahydrofolate = N(6)-[(R)-dihydrolipoyl]-L-lysyl-[protein] + (6R)-5,10-methylene-5,6,7,8-tetrahydrofolate + NH4(+)</text>
        <dbReference type="Rhea" id="RHEA:16945"/>
        <dbReference type="Rhea" id="RHEA-COMP:10475"/>
        <dbReference type="Rhea" id="RHEA-COMP:10492"/>
        <dbReference type="ChEBI" id="CHEBI:15636"/>
        <dbReference type="ChEBI" id="CHEBI:28938"/>
        <dbReference type="ChEBI" id="CHEBI:57453"/>
        <dbReference type="ChEBI" id="CHEBI:83100"/>
        <dbReference type="ChEBI" id="CHEBI:83143"/>
        <dbReference type="EC" id="2.1.2.10"/>
    </reaction>
</comment>
<dbReference type="SUPFAM" id="SSF103025">
    <property type="entry name" value="Folate-binding domain"/>
    <property type="match status" value="1"/>
</dbReference>
<feature type="domain" description="GCVT N-terminal" evidence="8">
    <location>
        <begin position="21"/>
        <end position="277"/>
    </location>
</feature>
<dbReference type="GO" id="GO:0005960">
    <property type="term" value="C:glycine cleavage complex"/>
    <property type="evidence" value="ECO:0007669"/>
    <property type="project" value="InterPro"/>
</dbReference>
<keyword evidence="3" id="KW-0032">Aminotransferase</keyword>
<dbReference type="Pfam" id="PF01571">
    <property type="entry name" value="GCV_T"/>
    <property type="match status" value="1"/>
</dbReference>
<evidence type="ECO:0000313" key="10">
    <source>
        <dbReference type="EMBL" id="SBP89020.1"/>
    </source>
</evidence>
<evidence type="ECO:0000259" key="9">
    <source>
        <dbReference type="Pfam" id="PF08669"/>
    </source>
</evidence>
<keyword evidence="4 10" id="KW-0808">Transferase</keyword>
<dbReference type="InterPro" id="IPR006222">
    <property type="entry name" value="GCVT_N"/>
</dbReference>
<dbReference type="InterPro" id="IPR006223">
    <property type="entry name" value="GcvT"/>
</dbReference>
<dbReference type="InterPro" id="IPR029043">
    <property type="entry name" value="GcvT/YgfZ_C"/>
</dbReference>
<feature type="domain" description="Aminomethyltransferase C-terminal" evidence="9">
    <location>
        <begin position="307"/>
        <end position="385"/>
    </location>
</feature>
<evidence type="ECO:0000256" key="7">
    <source>
        <dbReference type="PIRSR" id="PIRSR006487-1"/>
    </source>
</evidence>
<dbReference type="GO" id="GO:0004047">
    <property type="term" value="F:aminomethyltransferase activity"/>
    <property type="evidence" value="ECO:0007669"/>
    <property type="project" value="UniProtKB-EC"/>
</dbReference>
<dbReference type="Gene3D" id="2.40.30.110">
    <property type="entry name" value="Aminomethyltransferase beta-barrel domains"/>
    <property type="match status" value="1"/>
</dbReference>
<dbReference type="Pfam" id="PF08669">
    <property type="entry name" value="GCV_T_C"/>
    <property type="match status" value="1"/>
</dbReference>
<dbReference type="Proteomes" id="UP000214566">
    <property type="component" value="Unassembled WGS sequence"/>
</dbReference>
<protein>
    <recommendedName>
        <fullName evidence="2">aminomethyltransferase</fullName>
        <ecNumber evidence="2">2.1.2.10</ecNumber>
    </recommendedName>
    <alternativeName>
        <fullName evidence="5">Glycine cleavage system T protein</fullName>
    </alternativeName>
</protein>
<dbReference type="Gene3D" id="3.30.70.1400">
    <property type="entry name" value="Aminomethyltransferase beta-barrel domains"/>
    <property type="match status" value="1"/>
</dbReference>
<dbReference type="EC" id="2.1.2.10" evidence="2"/>
<dbReference type="PIRSF" id="PIRSF006487">
    <property type="entry name" value="GcvT"/>
    <property type="match status" value="1"/>
</dbReference>
<dbReference type="FunFam" id="4.10.1250.10:FF:000002">
    <property type="entry name" value="Aminomethyltransferase"/>
    <property type="match status" value="1"/>
</dbReference>
<dbReference type="AlphaFoldDB" id="A0A238D788"/>
<dbReference type="SUPFAM" id="SSF101790">
    <property type="entry name" value="Aminomethyltransferase beta-barrel domain"/>
    <property type="match status" value="1"/>
</dbReference>
<dbReference type="NCBIfam" id="NF001567">
    <property type="entry name" value="PRK00389.1"/>
    <property type="match status" value="1"/>
</dbReference>
<evidence type="ECO:0000313" key="11">
    <source>
        <dbReference type="Proteomes" id="UP000214566"/>
    </source>
</evidence>
<dbReference type="GO" id="GO:0008168">
    <property type="term" value="F:methyltransferase activity"/>
    <property type="evidence" value="ECO:0007669"/>
    <property type="project" value="UniProtKB-KW"/>
</dbReference>
<dbReference type="EMBL" id="FLMQ01000056">
    <property type="protein sequence ID" value="SBP89020.1"/>
    <property type="molecule type" value="Genomic_DNA"/>
</dbReference>
<organism evidence="10 11">
    <name type="scientific">Thiomonas delicata</name>
    <name type="common">Thiomonas cuprina</name>
    <dbReference type="NCBI Taxonomy" id="364030"/>
    <lineage>
        <taxon>Bacteria</taxon>
        <taxon>Pseudomonadati</taxon>
        <taxon>Pseudomonadota</taxon>
        <taxon>Betaproteobacteria</taxon>
        <taxon>Burkholderiales</taxon>
        <taxon>Thiomonas</taxon>
    </lineage>
</organism>
<keyword evidence="11" id="KW-1185">Reference proteome</keyword>
<accession>A0A238D788</accession>
<dbReference type="Gene3D" id="3.30.1360.120">
    <property type="entry name" value="Probable tRNA modification gtpase trme, domain 1"/>
    <property type="match status" value="1"/>
</dbReference>
<dbReference type="NCBIfam" id="TIGR00528">
    <property type="entry name" value="gcvT"/>
    <property type="match status" value="1"/>
</dbReference>
<reference evidence="10 11" key="1">
    <citation type="submission" date="2016-06" db="EMBL/GenBank/DDBJ databases">
        <authorList>
            <person name="Kjaerup R.B."/>
            <person name="Dalgaard T.S."/>
            <person name="Juul-Madsen H.R."/>
        </authorList>
    </citation>
    <scope>NUCLEOTIDE SEQUENCE [LARGE SCALE GENOMIC DNA]</scope>
    <source>
        <strain evidence="10 11">DSM 16361</strain>
    </source>
</reference>
<dbReference type="InterPro" id="IPR013977">
    <property type="entry name" value="GcvT_C"/>
</dbReference>
<evidence type="ECO:0000256" key="6">
    <source>
        <dbReference type="ARBA" id="ARBA00047665"/>
    </source>
</evidence>
<evidence type="ECO:0000256" key="3">
    <source>
        <dbReference type="ARBA" id="ARBA00022576"/>
    </source>
</evidence>
<proteinExistence type="inferred from homology"/>
<evidence type="ECO:0000256" key="2">
    <source>
        <dbReference type="ARBA" id="ARBA00012616"/>
    </source>
</evidence>